<feature type="region of interest" description="Disordered" evidence="1">
    <location>
        <begin position="45"/>
        <end position="64"/>
    </location>
</feature>
<dbReference type="EMBL" id="KV745363">
    <property type="protein sequence ID" value="OCK75110.1"/>
    <property type="molecule type" value="Genomic_DNA"/>
</dbReference>
<reference evidence="2 3" key="1">
    <citation type="journal article" date="2016" name="Nat. Commun.">
        <title>Ectomycorrhizal ecology is imprinted in the genome of the dominant symbiotic fungus Cenococcum geophilum.</title>
        <authorList>
            <consortium name="DOE Joint Genome Institute"/>
            <person name="Peter M."/>
            <person name="Kohler A."/>
            <person name="Ohm R.A."/>
            <person name="Kuo A."/>
            <person name="Krutzmann J."/>
            <person name="Morin E."/>
            <person name="Arend M."/>
            <person name="Barry K.W."/>
            <person name="Binder M."/>
            <person name="Choi C."/>
            <person name="Clum A."/>
            <person name="Copeland A."/>
            <person name="Grisel N."/>
            <person name="Haridas S."/>
            <person name="Kipfer T."/>
            <person name="LaButti K."/>
            <person name="Lindquist E."/>
            <person name="Lipzen A."/>
            <person name="Maire R."/>
            <person name="Meier B."/>
            <person name="Mihaltcheva S."/>
            <person name="Molinier V."/>
            <person name="Murat C."/>
            <person name="Poggeler S."/>
            <person name="Quandt C.A."/>
            <person name="Sperisen C."/>
            <person name="Tritt A."/>
            <person name="Tisserant E."/>
            <person name="Crous P.W."/>
            <person name="Henrissat B."/>
            <person name="Nehls U."/>
            <person name="Egli S."/>
            <person name="Spatafora J.W."/>
            <person name="Grigoriev I.V."/>
            <person name="Martin F.M."/>
        </authorList>
    </citation>
    <scope>NUCLEOTIDE SEQUENCE [LARGE SCALE GENOMIC DNA]</scope>
    <source>
        <strain evidence="2 3">CBS 459.81</strain>
    </source>
</reference>
<feature type="region of interest" description="Disordered" evidence="1">
    <location>
        <begin position="221"/>
        <end position="420"/>
    </location>
</feature>
<feature type="compositionally biased region" description="Acidic residues" evidence="1">
    <location>
        <begin position="297"/>
        <end position="323"/>
    </location>
</feature>
<evidence type="ECO:0000313" key="3">
    <source>
        <dbReference type="Proteomes" id="UP000250266"/>
    </source>
</evidence>
<evidence type="ECO:0000256" key="1">
    <source>
        <dbReference type="SAM" id="MobiDB-lite"/>
    </source>
</evidence>
<sequence length="437" mass="47372">MAPFRPQGRSNRSGRGQVEYNVLEGLPIHQFREMEVTVGLNMQEKPTADKDAWPELPMPRDSHLLPEHSQQLLRAARAGRIYKPPTPADDEKENLDDEDEHKETQRGFSVRKYVKVPRHLEEPEPEYLAKRRKGLPSQYSVYSGIAGPLASTGAMRKIKVKKVDSEGNVNVWEVLVPEGQTVDGEVQEEEAVAESAPAAAAPGTVVEGVGVVNADGVVVANDLMQQTPPRRRPPPPKRKPKKGPGRGKKKVAFEPGTEGTAEGSASANSIALGVPTMKTEGGINGPSEGNTPMADAQEGEEEEGEEGDEGEEVTDDEDREEGELSPSPPAATTPSKPVLEILKEPTPTQPPQPHVQSPSKSERKTRKSRDLSSSPELPLATAIAHSRQNSLNQLPSVVSPDTAQTDLPMEDVQFSDGEPDLLGSLERHLEKESKANS</sequence>
<dbReference type="Proteomes" id="UP000250266">
    <property type="component" value="Unassembled WGS sequence"/>
</dbReference>
<organism evidence="2 3">
    <name type="scientific">Lepidopterella palustris CBS 459.81</name>
    <dbReference type="NCBI Taxonomy" id="1314670"/>
    <lineage>
        <taxon>Eukaryota</taxon>
        <taxon>Fungi</taxon>
        <taxon>Dikarya</taxon>
        <taxon>Ascomycota</taxon>
        <taxon>Pezizomycotina</taxon>
        <taxon>Dothideomycetes</taxon>
        <taxon>Pleosporomycetidae</taxon>
        <taxon>Mytilinidiales</taxon>
        <taxon>Argynnaceae</taxon>
        <taxon>Lepidopterella</taxon>
    </lineage>
</organism>
<protein>
    <submittedName>
        <fullName evidence="2">Uncharacterized protein</fullName>
    </submittedName>
</protein>
<dbReference type="OrthoDB" id="275715at2759"/>
<feature type="compositionally biased region" description="Acidic residues" evidence="1">
    <location>
        <begin position="88"/>
        <end position="100"/>
    </location>
</feature>
<evidence type="ECO:0000313" key="2">
    <source>
        <dbReference type="EMBL" id="OCK75110.1"/>
    </source>
</evidence>
<proteinExistence type="predicted"/>
<feature type="region of interest" description="Disordered" evidence="1">
    <location>
        <begin position="78"/>
        <end position="109"/>
    </location>
</feature>
<dbReference type="AlphaFoldDB" id="A0A8E2JA86"/>
<name>A0A8E2JA86_9PEZI</name>
<keyword evidence="3" id="KW-1185">Reference proteome</keyword>
<gene>
    <name evidence="2" type="ORF">K432DRAFT_337991</name>
</gene>
<feature type="compositionally biased region" description="Polar residues" evidence="1">
    <location>
        <begin position="386"/>
        <end position="405"/>
    </location>
</feature>
<feature type="compositionally biased region" description="Basic and acidic residues" evidence="1">
    <location>
        <begin position="46"/>
        <end position="64"/>
    </location>
</feature>
<accession>A0A8E2JA86</accession>
<feature type="compositionally biased region" description="Basic residues" evidence="1">
    <location>
        <begin position="229"/>
        <end position="250"/>
    </location>
</feature>